<accession>A0A508WXX1</accession>
<sequence>MFEDDPSLFSTMKIHKGNCANESESHACTFDGQEGSGLIFLRTKIKSVDRTTLLVPCEYM</sequence>
<reference evidence="1 2" key="1">
    <citation type="submission" date="2019-06" db="EMBL/GenBank/DDBJ databases">
        <authorList>
            <person name="Le Quere A."/>
            <person name="Colella S."/>
        </authorList>
    </citation>
    <scope>NUCLEOTIDE SEQUENCE [LARGE SCALE GENOMIC DNA]</scope>
    <source>
        <strain evidence="1">EmedicaeMD41</strain>
    </source>
</reference>
<proteinExistence type="predicted"/>
<evidence type="ECO:0000313" key="2">
    <source>
        <dbReference type="Proteomes" id="UP000507954"/>
    </source>
</evidence>
<gene>
    <name evidence="1" type="ORF">EMEDMD4_170046</name>
</gene>
<dbReference type="AlphaFoldDB" id="A0A508WXX1"/>
<evidence type="ECO:0000313" key="1">
    <source>
        <dbReference type="EMBL" id="VTZ60553.1"/>
    </source>
</evidence>
<organism evidence="1 2">
    <name type="scientific">Sinorhizobium medicae</name>
    <dbReference type="NCBI Taxonomy" id="110321"/>
    <lineage>
        <taxon>Bacteria</taxon>
        <taxon>Pseudomonadati</taxon>
        <taxon>Pseudomonadota</taxon>
        <taxon>Alphaproteobacteria</taxon>
        <taxon>Hyphomicrobiales</taxon>
        <taxon>Rhizobiaceae</taxon>
        <taxon>Sinorhizobium/Ensifer group</taxon>
        <taxon>Sinorhizobium</taxon>
    </lineage>
</organism>
<name>A0A508WXX1_9HYPH</name>
<dbReference type="Proteomes" id="UP000507954">
    <property type="component" value="Unassembled WGS sequence"/>
</dbReference>
<protein>
    <submittedName>
        <fullName evidence="1">Uncharacterized protein</fullName>
    </submittedName>
</protein>
<dbReference type="EMBL" id="CABFNB010000079">
    <property type="protein sequence ID" value="VTZ60553.1"/>
    <property type="molecule type" value="Genomic_DNA"/>
</dbReference>